<gene>
    <name evidence="1" type="ORF">FGIG_11093</name>
</gene>
<name>A0A504YBG7_FASGI</name>
<reference evidence="1 2" key="1">
    <citation type="submission" date="2019-04" db="EMBL/GenBank/DDBJ databases">
        <title>Annotation for the trematode Fasciola gigantica.</title>
        <authorList>
            <person name="Choi Y.-J."/>
        </authorList>
    </citation>
    <scope>NUCLEOTIDE SEQUENCE [LARGE SCALE GENOMIC DNA]</scope>
    <source>
        <strain evidence="1">Uganda_cow_1</strain>
    </source>
</reference>
<dbReference type="EMBL" id="SUNJ01011352">
    <property type="protein sequence ID" value="TPP58952.1"/>
    <property type="molecule type" value="Genomic_DNA"/>
</dbReference>
<dbReference type="AlphaFoldDB" id="A0A504YBG7"/>
<proteinExistence type="predicted"/>
<comment type="caution">
    <text evidence="1">The sequence shown here is derived from an EMBL/GenBank/DDBJ whole genome shotgun (WGS) entry which is preliminary data.</text>
</comment>
<keyword evidence="2" id="KW-1185">Reference proteome</keyword>
<organism evidence="1 2">
    <name type="scientific">Fasciola gigantica</name>
    <name type="common">Giant liver fluke</name>
    <dbReference type="NCBI Taxonomy" id="46835"/>
    <lineage>
        <taxon>Eukaryota</taxon>
        <taxon>Metazoa</taxon>
        <taxon>Spiralia</taxon>
        <taxon>Lophotrochozoa</taxon>
        <taxon>Platyhelminthes</taxon>
        <taxon>Trematoda</taxon>
        <taxon>Digenea</taxon>
        <taxon>Plagiorchiida</taxon>
        <taxon>Echinostomata</taxon>
        <taxon>Echinostomatoidea</taxon>
        <taxon>Fasciolidae</taxon>
        <taxon>Fasciola</taxon>
    </lineage>
</organism>
<sequence length="213" mass="23641">MGFTSSDLLTILPKTNGTYLKLCALWPERPLDYEDVLQQPNDFDTENNDEKFVQTFEISSAGDSALTLKLGFQTILEDPGEMNYQAGISSNRTIIDLVKNLSASDTSIDGNAHGASTYVPAAVTPGNLRRAVYLLNAGQLVASRYVSGEKGLRFLIDHCPQLLDDLSAQTVVHLWKPKDPWRKSSERKPDPVSKVRLTKSHMIHVISLIVIRD</sequence>
<evidence type="ECO:0000313" key="2">
    <source>
        <dbReference type="Proteomes" id="UP000316759"/>
    </source>
</evidence>
<evidence type="ECO:0000313" key="1">
    <source>
        <dbReference type="EMBL" id="TPP58952.1"/>
    </source>
</evidence>
<accession>A0A504YBG7</accession>
<protein>
    <submittedName>
        <fullName evidence="1">Uncharacterized protein</fullName>
    </submittedName>
</protein>
<dbReference type="Proteomes" id="UP000316759">
    <property type="component" value="Unassembled WGS sequence"/>
</dbReference>